<dbReference type="RefSeq" id="WP_081146380.1">
    <property type="nucleotide sequence ID" value="NZ_LVYD01000024.1"/>
</dbReference>
<keyword evidence="1" id="KW-0479">Metal-binding</keyword>
<dbReference type="GO" id="GO:0046872">
    <property type="term" value="F:metal ion binding"/>
    <property type="evidence" value="ECO:0007669"/>
    <property type="project" value="UniProtKB-KW"/>
</dbReference>
<dbReference type="EMBL" id="LVYD01000024">
    <property type="protein sequence ID" value="OQP65499.1"/>
    <property type="molecule type" value="Genomic_DNA"/>
</dbReference>
<dbReference type="Pfam" id="PF19086">
    <property type="entry name" value="Terpene_syn_C_2"/>
    <property type="match status" value="1"/>
</dbReference>
<keyword evidence="1" id="KW-0456">Lyase</keyword>
<name>A0A1V9G4B9_9BACT</name>
<comment type="similarity">
    <text evidence="1">Belongs to the terpene synthase family.</text>
</comment>
<dbReference type="AlphaFoldDB" id="A0A1V9G4B9"/>
<dbReference type="SUPFAM" id="SSF48576">
    <property type="entry name" value="Terpenoid synthases"/>
    <property type="match status" value="1"/>
</dbReference>
<dbReference type="OrthoDB" id="2989600at2"/>
<dbReference type="InterPro" id="IPR008949">
    <property type="entry name" value="Isoprenoid_synthase_dom_sf"/>
</dbReference>
<dbReference type="Gene3D" id="1.10.600.10">
    <property type="entry name" value="Farnesyl Diphosphate Synthase"/>
    <property type="match status" value="1"/>
</dbReference>
<protein>
    <recommendedName>
        <fullName evidence="1">Terpene synthase</fullName>
        <ecNumber evidence="1">4.2.3.-</ecNumber>
    </recommendedName>
</protein>
<dbReference type="EC" id="4.2.3.-" evidence="1"/>
<accession>A0A1V9G4B9</accession>
<comment type="caution">
    <text evidence="2">The sequence shown here is derived from an EMBL/GenBank/DDBJ whole genome shotgun (WGS) entry which is preliminary data.</text>
</comment>
<sequence>MQVQNISLLVGSAMRSIQQKYAELIGSKKSISLLTLFNSGNFHFDLYCKDFIPHPEIAELKKSTTSFGEKFGILLPDADAYITCAMFLFPAAPIEKIILLSKNYAVDFYLNDKMGRDTKATNQEMKMLYEIRDRLSSIGNNLKLKPKASLAEMANIEVLQQIADSSPKTWFDNFLHLYLRHINIAHQPYDMVTLKHIQSVEEYINMRADISGMPHTVSLIEYAISVFLDWDLLSKIGLAEKIRKVNEIVSYIGALTNDLFSFEKEVIDNGSDSNLIFIVLVNNFRMQLDEAIEVAGHIIRNLLNEYNESIAVIEDHLNHSLISEISKNEISRYLSGLKSVLQACWMWQTYTQRYKRSSSLWIETQTRKTVTL</sequence>
<dbReference type="PANTHER" id="PTHR35201:SF4">
    <property type="entry name" value="BETA-PINACENE SYNTHASE-RELATED"/>
    <property type="match status" value="1"/>
</dbReference>
<reference evidence="2 3" key="1">
    <citation type="submission" date="2016-03" db="EMBL/GenBank/DDBJ databases">
        <title>Niastella vici sp. nov., isolated from farmland soil.</title>
        <authorList>
            <person name="Chen L."/>
            <person name="Wang D."/>
            <person name="Yang S."/>
            <person name="Wang G."/>
        </authorList>
    </citation>
    <scope>NUCLEOTIDE SEQUENCE [LARGE SCALE GENOMIC DNA]</scope>
    <source>
        <strain evidence="2 3">DJ57</strain>
    </source>
</reference>
<evidence type="ECO:0000313" key="3">
    <source>
        <dbReference type="Proteomes" id="UP000192796"/>
    </source>
</evidence>
<dbReference type="PANTHER" id="PTHR35201">
    <property type="entry name" value="TERPENE SYNTHASE"/>
    <property type="match status" value="1"/>
</dbReference>
<dbReference type="STRING" id="1703345.A3860_17700"/>
<comment type="cofactor">
    <cofactor evidence="1">
        <name>Mg(2+)</name>
        <dbReference type="ChEBI" id="CHEBI:18420"/>
    </cofactor>
</comment>
<evidence type="ECO:0000256" key="1">
    <source>
        <dbReference type="RuleBase" id="RU366034"/>
    </source>
</evidence>
<organism evidence="2 3">
    <name type="scientific">Niastella vici</name>
    <dbReference type="NCBI Taxonomy" id="1703345"/>
    <lineage>
        <taxon>Bacteria</taxon>
        <taxon>Pseudomonadati</taxon>
        <taxon>Bacteroidota</taxon>
        <taxon>Chitinophagia</taxon>
        <taxon>Chitinophagales</taxon>
        <taxon>Chitinophagaceae</taxon>
        <taxon>Niastella</taxon>
    </lineage>
</organism>
<evidence type="ECO:0000313" key="2">
    <source>
        <dbReference type="EMBL" id="OQP65499.1"/>
    </source>
</evidence>
<dbReference type="InterPro" id="IPR034686">
    <property type="entry name" value="Terpene_cyclase-like_2"/>
</dbReference>
<dbReference type="Proteomes" id="UP000192796">
    <property type="component" value="Unassembled WGS sequence"/>
</dbReference>
<keyword evidence="1" id="KW-0460">Magnesium</keyword>
<gene>
    <name evidence="2" type="ORF">A3860_17700</name>
</gene>
<proteinExistence type="inferred from homology"/>
<dbReference type="GO" id="GO:0010333">
    <property type="term" value="F:terpene synthase activity"/>
    <property type="evidence" value="ECO:0007669"/>
    <property type="project" value="InterPro"/>
</dbReference>
<keyword evidence="3" id="KW-1185">Reference proteome</keyword>